<comment type="caution">
    <text evidence="2">The sequence shown here is derived from an EMBL/GenBank/DDBJ whole genome shotgun (WGS) entry which is preliminary data.</text>
</comment>
<dbReference type="GO" id="GO:0016491">
    <property type="term" value="F:oxidoreductase activity"/>
    <property type="evidence" value="ECO:0007669"/>
    <property type="project" value="InterPro"/>
</dbReference>
<dbReference type="InterPro" id="IPR050712">
    <property type="entry name" value="NAD(P)H-dep_reductase"/>
</dbReference>
<evidence type="ECO:0000313" key="3">
    <source>
        <dbReference type="Proteomes" id="UP000274907"/>
    </source>
</evidence>
<dbReference type="EMBL" id="RXHJ01000017">
    <property type="protein sequence ID" value="RSZ61667.1"/>
    <property type="molecule type" value="Genomic_DNA"/>
</dbReference>
<dbReference type="RefSeq" id="WP_126121625.1">
    <property type="nucleotide sequence ID" value="NZ_RXHJ01000017.1"/>
</dbReference>
<evidence type="ECO:0000259" key="1">
    <source>
        <dbReference type="Pfam" id="PF03358"/>
    </source>
</evidence>
<organism evidence="2 3">
    <name type="scientific">Corynebacterium hylobatis</name>
    <dbReference type="NCBI Taxonomy" id="1859290"/>
    <lineage>
        <taxon>Bacteria</taxon>
        <taxon>Bacillati</taxon>
        <taxon>Actinomycetota</taxon>
        <taxon>Actinomycetes</taxon>
        <taxon>Mycobacteriales</taxon>
        <taxon>Corynebacteriaceae</taxon>
        <taxon>Corynebacterium</taxon>
    </lineage>
</organism>
<dbReference type="InterPro" id="IPR029039">
    <property type="entry name" value="Flavoprotein-like_sf"/>
</dbReference>
<gene>
    <name evidence="2" type="ORF">EAH68_12260</name>
</gene>
<dbReference type="SUPFAM" id="SSF52218">
    <property type="entry name" value="Flavoproteins"/>
    <property type="match status" value="1"/>
</dbReference>
<dbReference type="PANTHER" id="PTHR30543">
    <property type="entry name" value="CHROMATE REDUCTASE"/>
    <property type="match status" value="1"/>
</dbReference>
<accession>A0A430HW77</accession>
<proteinExistence type="predicted"/>
<dbReference type="Pfam" id="PF03358">
    <property type="entry name" value="FMN_red"/>
    <property type="match status" value="1"/>
</dbReference>
<reference evidence="2 3" key="1">
    <citation type="submission" date="2018-12" db="EMBL/GenBank/DDBJ databases">
        <title>YIM 101343 draft genome.</title>
        <authorList>
            <person name="Chen X."/>
        </authorList>
    </citation>
    <scope>NUCLEOTIDE SEQUENCE [LARGE SCALE GENOMIC DNA]</scope>
    <source>
        <strain evidence="2 3">YIM 101343</strain>
    </source>
</reference>
<dbReference type="PANTHER" id="PTHR30543:SF21">
    <property type="entry name" value="NAD(P)H-DEPENDENT FMN REDUCTASE LOT6"/>
    <property type="match status" value="1"/>
</dbReference>
<feature type="domain" description="NADPH-dependent FMN reductase-like" evidence="1">
    <location>
        <begin position="2"/>
        <end position="145"/>
    </location>
</feature>
<name>A0A430HW77_9CORY</name>
<keyword evidence="3" id="KW-1185">Reference proteome</keyword>
<dbReference type="GO" id="GO:0010181">
    <property type="term" value="F:FMN binding"/>
    <property type="evidence" value="ECO:0007669"/>
    <property type="project" value="TreeGrafter"/>
</dbReference>
<sequence>MPKIAIVTTTARRGRQSLNVARWIRQEAVGRGDADYEIINISELELPVWDEATPPAMKRYGEKITKRWSTTIDRYDGFVFIASERHPSIPGALKNALHHLSPEFHDKAAGFVSYGSSGGAEAVEHLRATLAGMQMAHVHEPVAMSLFTDFRNDGDFAPTRSSGNRLHGMLDELLTRTRALEGAREKVSA</sequence>
<evidence type="ECO:0000313" key="2">
    <source>
        <dbReference type="EMBL" id="RSZ61667.1"/>
    </source>
</evidence>
<dbReference type="Proteomes" id="UP000274907">
    <property type="component" value="Unassembled WGS sequence"/>
</dbReference>
<protein>
    <submittedName>
        <fullName evidence="2">NAD(P)H-dependent oxidoreductase</fullName>
    </submittedName>
</protein>
<dbReference type="Gene3D" id="3.40.50.360">
    <property type="match status" value="1"/>
</dbReference>
<dbReference type="InterPro" id="IPR005025">
    <property type="entry name" value="FMN_Rdtase-like_dom"/>
</dbReference>
<dbReference type="OrthoDB" id="9812295at2"/>
<dbReference type="AlphaFoldDB" id="A0A430HW77"/>
<dbReference type="GO" id="GO:0005829">
    <property type="term" value="C:cytosol"/>
    <property type="evidence" value="ECO:0007669"/>
    <property type="project" value="TreeGrafter"/>
</dbReference>